<dbReference type="InterPro" id="IPR002068">
    <property type="entry name" value="A-crystallin/Hsp20_dom"/>
</dbReference>
<dbReference type="Pfam" id="PF00011">
    <property type="entry name" value="HSP20"/>
    <property type="match status" value="1"/>
</dbReference>
<feature type="domain" description="SHSP" evidence="4">
    <location>
        <begin position="39"/>
        <end position="148"/>
    </location>
</feature>
<dbReference type="GO" id="GO:0051082">
    <property type="term" value="F:unfolded protein binding"/>
    <property type="evidence" value="ECO:0007669"/>
    <property type="project" value="TreeGrafter"/>
</dbReference>
<dbReference type="GO" id="GO:0005634">
    <property type="term" value="C:nucleus"/>
    <property type="evidence" value="ECO:0007669"/>
    <property type="project" value="TreeGrafter"/>
</dbReference>
<sequence length="162" mass="18457">MSLMPFSHGLFCDPYDRTLLNEAMRELRHFERPYWIGHQNPLNLANAVGKVQNDKDKYAVSVDVSHFKPNELKVTTTGHEVVIEGKHEEKTDEHGQIERRFVRKYMLPKDVSVEAVVSHLSRDGILTVSAPKAAIEGPTGRVIPIQPSHEEHPKHKAVEQHK</sequence>
<organism evidence="5 6">
    <name type="scientific">Plectus sambesii</name>
    <dbReference type="NCBI Taxonomy" id="2011161"/>
    <lineage>
        <taxon>Eukaryota</taxon>
        <taxon>Metazoa</taxon>
        <taxon>Ecdysozoa</taxon>
        <taxon>Nematoda</taxon>
        <taxon>Chromadorea</taxon>
        <taxon>Plectida</taxon>
        <taxon>Plectina</taxon>
        <taxon>Plectoidea</taxon>
        <taxon>Plectidae</taxon>
        <taxon>Plectus</taxon>
    </lineage>
</organism>
<feature type="region of interest" description="Disordered" evidence="3">
    <location>
        <begin position="138"/>
        <end position="162"/>
    </location>
</feature>
<evidence type="ECO:0000256" key="1">
    <source>
        <dbReference type="PROSITE-ProRule" id="PRU00285"/>
    </source>
</evidence>
<dbReference type="PRINTS" id="PR00299">
    <property type="entry name" value="ACRYSTALLIN"/>
</dbReference>
<dbReference type="Proteomes" id="UP000887566">
    <property type="component" value="Unplaced"/>
</dbReference>
<dbReference type="Gene3D" id="2.60.40.790">
    <property type="match status" value="1"/>
</dbReference>
<dbReference type="CDD" id="cd06526">
    <property type="entry name" value="metazoan_ACD"/>
    <property type="match status" value="1"/>
</dbReference>
<evidence type="ECO:0000313" key="6">
    <source>
        <dbReference type="WBParaSite" id="PSAMB.scaffold2280size24154.g17111.t1"/>
    </source>
</evidence>
<proteinExistence type="inferred from homology"/>
<evidence type="ECO:0000259" key="4">
    <source>
        <dbReference type="PROSITE" id="PS01031"/>
    </source>
</evidence>
<dbReference type="PANTHER" id="PTHR45640">
    <property type="entry name" value="HEAT SHOCK PROTEIN HSP-12.2-RELATED"/>
    <property type="match status" value="1"/>
</dbReference>
<evidence type="ECO:0000313" key="5">
    <source>
        <dbReference type="Proteomes" id="UP000887566"/>
    </source>
</evidence>
<dbReference type="SUPFAM" id="SSF49764">
    <property type="entry name" value="HSP20-like chaperones"/>
    <property type="match status" value="1"/>
</dbReference>
<dbReference type="InterPro" id="IPR008978">
    <property type="entry name" value="HSP20-like_chaperone"/>
</dbReference>
<dbReference type="GO" id="GO:0009408">
    <property type="term" value="P:response to heat"/>
    <property type="evidence" value="ECO:0007669"/>
    <property type="project" value="TreeGrafter"/>
</dbReference>
<evidence type="ECO:0000256" key="2">
    <source>
        <dbReference type="RuleBase" id="RU003616"/>
    </source>
</evidence>
<accession>A0A914VPH0</accession>
<dbReference type="InterPro" id="IPR001436">
    <property type="entry name" value="Alpha-crystallin/sHSP_animal"/>
</dbReference>
<dbReference type="PANTHER" id="PTHR45640:SF32">
    <property type="entry name" value="STRESS-INDUCED PROTEIN 1"/>
    <property type="match status" value="1"/>
</dbReference>
<reference evidence="6" key="1">
    <citation type="submission" date="2022-11" db="UniProtKB">
        <authorList>
            <consortium name="WormBaseParasite"/>
        </authorList>
    </citation>
    <scope>IDENTIFICATION</scope>
</reference>
<keyword evidence="5" id="KW-1185">Reference proteome</keyword>
<dbReference type="GO" id="GO:0042026">
    <property type="term" value="P:protein refolding"/>
    <property type="evidence" value="ECO:0007669"/>
    <property type="project" value="TreeGrafter"/>
</dbReference>
<dbReference type="PROSITE" id="PS01031">
    <property type="entry name" value="SHSP"/>
    <property type="match status" value="1"/>
</dbReference>
<dbReference type="AlphaFoldDB" id="A0A914VPH0"/>
<dbReference type="GO" id="GO:0005737">
    <property type="term" value="C:cytoplasm"/>
    <property type="evidence" value="ECO:0007669"/>
    <property type="project" value="TreeGrafter"/>
</dbReference>
<protein>
    <submittedName>
        <fullName evidence="6">SHSP domain-containing protein</fullName>
    </submittedName>
</protein>
<evidence type="ECO:0000256" key="3">
    <source>
        <dbReference type="SAM" id="MobiDB-lite"/>
    </source>
</evidence>
<feature type="compositionally biased region" description="Basic and acidic residues" evidence="3">
    <location>
        <begin position="148"/>
        <end position="162"/>
    </location>
</feature>
<dbReference type="GO" id="GO:0036498">
    <property type="term" value="P:IRE1-mediated unfolded protein response"/>
    <property type="evidence" value="ECO:0007669"/>
    <property type="project" value="TreeGrafter"/>
</dbReference>
<comment type="similarity">
    <text evidence="1 2">Belongs to the small heat shock protein (HSP20) family.</text>
</comment>
<name>A0A914VPH0_9BILA</name>
<dbReference type="WBParaSite" id="PSAMB.scaffold2280size24154.g17111.t1">
    <property type="protein sequence ID" value="PSAMB.scaffold2280size24154.g17111.t1"/>
    <property type="gene ID" value="PSAMB.scaffold2280size24154.g17111"/>
</dbReference>